<accession>A0A6A6NVQ5</accession>
<sequence>MSERRGVLPCQRQSHVDWYGHECEFRVMAFELLGLNLEDLLNYCGRKFSLKTALMLADQLLRRFQYIHSKGYIHRDIKPENLLVGDGMQGNKVYVTDIGLAKEIREPMARSGDAWRRNGPLFGTTRYASITAHLSDGQYKLFPRDDMKSPGYVFIYFLRGSLPWQGLNADSQEQKDKLILEKSRQQLRSSMRVFPTSSRGILNASAPFAWMRHPTTHIYDACLATSFAVKDTSTIMSLTGQS</sequence>
<dbReference type="InterPro" id="IPR011009">
    <property type="entry name" value="Kinase-like_dom_sf"/>
</dbReference>
<keyword evidence="3" id="KW-0808">Transferase</keyword>
<dbReference type="PANTHER" id="PTHR11909">
    <property type="entry name" value="CASEIN KINASE-RELATED"/>
    <property type="match status" value="1"/>
</dbReference>
<name>A0A6A6NVQ5_9PEZI</name>
<dbReference type="GO" id="GO:0004674">
    <property type="term" value="F:protein serine/threonine kinase activity"/>
    <property type="evidence" value="ECO:0007669"/>
    <property type="project" value="UniProtKB-EC"/>
</dbReference>
<dbReference type="InterPro" id="IPR000719">
    <property type="entry name" value="Prot_kinase_dom"/>
</dbReference>
<evidence type="ECO:0000313" key="3">
    <source>
        <dbReference type="EMBL" id="KAF2455801.1"/>
    </source>
</evidence>
<dbReference type="GO" id="GO:0005524">
    <property type="term" value="F:ATP binding"/>
    <property type="evidence" value="ECO:0007669"/>
    <property type="project" value="InterPro"/>
</dbReference>
<gene>
    <name evidence="3" type="ORF">BDY21DRAFT_395083</name>
</gene>
<protein>
    <recommendedName>
        <fullName evidence="1">non-specific serine/threonine protein kinase</fullName>
        <ecNumber evidence="1">2.7.11.1</ecNumber>
    </recommendedName>
</protein>
<dbReference type="AlphaFoldDB" id="A0A6A6NVQ5"/>
<evidence type="ECO:0000313" key="4">
    <source>
        <dbReference type="Proteomes" id="UP000799766"/>
    </source>
</evidence>
<dbReference type="Pfam" id="PF00069">
    <property type="entry name" value="Pkinase"/>
    <property type="match status" value="1"/>
</dbReference>
<dbReference type="EC" id="2.7.11.1" evidence="1"/>
<organism evidence="3 4">
    <name type="scientific">Lineolata rhizophorae</name>
    <dbReference type="NCBI Taxonomy" id="578093"/>
    <lineage>
        <taxon>Eukaryota</taxon>
        <taxon>Fungi</taxon>
        <taxon>Dikarya</taxon>
        <taxon>Ascomycota</taxon>
        <taxon>Pezizomycotina</taxon>
        <taxon>Dothideomycetes</taxon>
        <taxon>Dothideomycetes incertae sedis</taxon>
        <taxon>Lineolatales</taxon>
        <taxon>Lineolataceae</taxon>
        <taxon>Lineolata</taxon>
    </lineage>
</organism>
<dbReference type="SUPFAM" id="SSF56112">
    <property type="entry name" value="Protein kinase-like (PK-like)"/>
    <property type="match status" value="1"/>
</dbReference>
<keyword evidence="4" id="KW-1185">Reference proteome</keyword>
<dbReference type="OrthoDB" id="5800476at2759"/>
<evidence type="ECO:0000259" key="2">
    <source>
        <dbReference type="PROSITE" id="PS50011"/>
    </source>
</evidence>
<dbReference type="Gene3D" id="1.10.510.10">
    <property type="entry name" value="Transferase(Phosphotransferase) domain 1"/>
    <property type="match status" value="1"/>
</dbReference>
<feature type="domain" description="Protein kinase" evidence="2">
    <location>
        <begin position="1"/>
        <end position="242"/>
    </location>
</feature>
<dbReference type="EMBL" id="MU001685">
    <property type="protein sequence ID" value="KAF2455801.1"/>
    <property type="molecule type" value="Genomic_DNA"/>
</dbReference>
<reference evidence="3" key="1">
    <citation type="journal article" date="2020" name="Stud. Mycol.">
        <title>101 Dothideomycetes genomes: a test case for predicting lifestyles and emergence of pathogens.</title>
        <authorList>
            <person name="Haridas S."/>
            <person name="Albert R."/>
            <person name="Binder M."/>
            <person name="Bloem J."/>
            <person name="Labutti K."/>
            <person name="Salamov A."/>
            <person name="Andreopoulos B."/>
            <person name="Baker S."/>
            <person name="Barry K."/>
            <person name="Bills G."/>
            <person name="Bluhm B."/>
            <person name="Cannon C."/>
            <person name="Castanera R."/>
            <person name="Culley D."/>
            <person name="Daum C."/>
            <person name="Ezra D."/>
            <person name="Gonzalez J."/>
            <person name="Henrissat B."/>
            <person name="Kuo A."/>
            <person name="Liang C."/>
            <person name="Lipzen A."/>
            <person name="Lutzoni F."/>
            <person name="Magnuson J."/>
            <person name="Mondo S."/>
            <person name="Nolan M."/>
            <person name="Ohm R."/>
            <person name="Pangilinan J."/>
            <person name="Park H.-J."/>
            <person name="Ramirez L."/>
            <person name="Alfaro M."/>
            <person name="Sun H."/>
            <person name="Tritt A."/>
            <person name="Yoshinaga Y."/>
            <person name="Zwiers L.-H."/>
            <person name="Turgeon B."/>
            <person name="Goodwin S."/>
            <person name="Spatafora J."/>
            <person name="Crous P."/>
            <person name="Grigoriev I."/>
        </authorList>
    </citation>
    <scope>NUCLEOTIDE SEQUENCE</scope>
    <source>
        <strain evidence="3">ATCC 16933</strain>
    </source>
</reference>
<keyword evidence="3" id="KW-0418">Kinase</keyword>
<dbReference type="PROSITE" id="PS00108">
    <property type="entry name" value="PROTEIN_KINASE_ST"/>
    <property type="match status" value="1"/>
</dbReference>
<dbReference type="PROSITE" id="PS50011">
    <property type="entry name" value="PROTEIN_KINASE_DOM"/>
    <property type="match status" value="1"/>
</dbReference>
<proteinExistence type="predicted"/>
<dbReference type="InterPro" id="IPR050235">
    <property type="entry name" value="CK1_Ser-Thr_kinase"/>
</dbReference>
<dbReference type="InterPro" id="IPR008271">
    <property type="entry name" value="Ser/Thr_kinase_AS"/>
</dbReference>
<evidence type="ECO:0000256" key="1">
    <source>
        <dbReference type="ARBA" id="ARBA00012513"/>
    </source>
</evidence>
<dbReference type="Proteomes" id="UP000799766">
    <property type="component" value="Unassembled WGS sequence"/>
</dbReference>
<dbReference type="SMART" id="SM00220">
    <property type="entry name" value="S_TKc"/>
    <property type="match status" value="1"/>
</dbReference>